<organism evidence="1 2">
    <name type="scientific">Aldrovandia affinis</name>
    <dbReference type="NCBI Taxonomy" id="143900"/>
    <lineage>
        <taxon>Eukaryota</taxon>
        <taxon>Metazoa</taxon>
        <taxon>Chordata</taxon>
        <taxon>Craniata</taxon>
        <taxon>Vertebrata</taxon>
        <taxon>Euteleostomi</taxon>
        <taxon>Actinopterygii</taxon>
        <taxon>Neopterygii</taxon>
        <taxon>Teleostei</taxon>
        <taxon>Notacanthiformes</taxon>
        <taxon>Halosauridae</taxon>
        <taxon>Aldrovandia</taxon>
    </lineage>
</organism>
<proteinExistence type="predicted"/>
<keyword evidence="2" id="KW-1185">Reference proteome</keyword>
<comment type="caution">
    <text evidence="1">The sequence shown here is derived from an EMBL/GenBank/DDBJ whole genome shotgun (WGS) entry which is preliminary data.</text>
</comment>
<evidence type="ECO:0000313" key="1">
    <source>
        <dbReference type="EMBL" id="KAJ8417039.1"/>
    </source>
</evidence>
<dbReference type="EMBL" id="JAINUG010000004">
    <property type="protein sequence ID" value="KAJ8417039.1"/>
    <property type="molecule type" value="Genomic_DNA"/>
</dbReference>
<accession>A0AAD7T9V0</accession>
<gene>
    <name evidence="1" type="ORF">AAFF_G00282660</name>
</gene>
<reference evidence="1" key="1">
    <citation type="journal article" date="2023" name="Science">
        <title>Genome structures resolve the early diversification of teleost fishes.</title>
        <authorList>
            <person name="Parey E."/>
            <person name="Louis A."/>
            <person name="Montfort J."/>
            <person name="Bouchez O."/>
            <person name="Roques C."/>
            <person name="Iampietro C."/>
            <person name="Lluch J."/>
            <person name="Castinel A."/>
            <person name="Donnadieu C."/>
            <person name="Desvignes T."/>
            <person name="Floi Bucao C."/>
            <person name="Jouanno E."/>
            <person name="Wen M."/>
            <person name="Mejri S."/>
            <person name="Dirks R."/>
            <person name="Jansen H."/>
            <person name="Henkel C."/>
            <person name="Chen W.J."/>
            <person name="Zahm M."/>
            <person name="Cabau C."/>
            <person name="Klopp C."/>
            <person name="Thompson A.W."/>
            <person name="Robinson-Rechavi M."/>
            <person name="Braasch I."/>
            <person name="Lecointre G."/>
            <person name="Bobe J."/>
            <person name="Postlethwait J.H."/>
            <person name="Berthelot C."/>
            <person name="Roest Crollius H."/>
            <person name="Guiguen Y."/>
        </authorList>
    </citation>
    <scope>NUCLEOTIDE SEQUENCE</scope>
    <source>
        <strain evidence="1">NC1722</strain>
    </source>
</reference>
<evidence type="ECO:0000313" key="2">
    <source>
        <dbReference type="Proteomes" id="UP001221898"/>
    </source>
</evidence>
<sequence length="75" mass="8252">MLPPLCFHMQPLSCGALSCVGDYSDNARQRWSKLRGLCPGNSPGSRTVTTETKRRAWSLRSSHLQPAQAPPLLCL</sequence>
<dbReference type="Proteomes" id="UP001221898">
    <property type="component" value="Unassembled WGS sequence"/>
</dbReference>
<dbReference type="AlphaFoldDB" id="A0AAD7T9V0"/>
<protein>
    <submittedName>
        <fullName evidence="1">Uncharacterized protein</fullName>
    </submittedName>
</protein>
<name>A0AAD7T9V0_9TELE</name>